<keyword evidence="2" id="KW-1185">Reference proteome</keyword>
<evidence type="ECO:0000313" key="1">
    <source>
        <dbReference type="EMBL" id="CRK30755.1"/>
    </source>
</evidence>
<dbReference type="Proteomes" id="UP000044602">
    <property type="component" value="Unassembled WGS sequence"/>
</dbReference>
<name>A0A0G4M9X2_VERLO</name>
<accession>A0A0G4M9X2</accession>
<organism evidence="1 2">
    <name type="scientific">Verticillium longisporum</name>
    <name type="common">Verticillium dahliae var. longisporum</name>
    <dbReference type="NCBI Taxonomy" id="100787"/>
    <lineage>
        <taxon>Eukaryota</taxon>
        <taxon>Fungi</taxon>
        <taxon>Dikarya</taxon>
        <taxon>Ascomycota</taxon>
        <taxon>Pezizomycotina</taxon>
        <taxon>Sordariomycetes</taxon>
        <taxon>Hypocreomycetidae</taxon>
        <taxon>Glomerellales</taxon>
        <taxon>Plectosphaerellaceae</taxon>
        <taxon>Verticillium</taxon>
    </lineage>
</organism>
<reference evidence="1 2" key="1">
    <citation type="submission" date="2015-05" db="EMBL/GenBank/DDBJ databases">
        <authorList>
            <person name="Wang D.B."/>
            <person name="Wang M."/>
        </authorList>
    </citation>
    <scope>NUCLEOTIDE SEQUENCE [LARGE SCALE GENOMIC DNA]</scope>
    <source>
        <strain evidence="1">VL1</strain>
    </source>
</reference>
<feature type="non-terminal residue" evidence="1">
    <location>
        <position position="1"/>
    </location>
</feature>
<dbReference type="EMBL" id="CVQH01021502">
    <property type="protein sequence ID" value="CRK30755.1"/>
    <property type="molecule type" value="Genomic_DNA"/>
</dbReference>
<sequence length="14" mass="1853">GPHRRHRWHRSQQD</sequence>
<evidence type="ECO:0000313" key="2">
    <source>
        <dbReference type="Proteomes" id="UP000044602"/>
    </source>
</evidence>
<proteinExistence type="predicted"/>
<gene>
    <name evidence="1" type="ORF">BN1708_018557</name>
</gene>
<protein>
    <submittedName>
        <fullName evidence="1">Uncharacterized protein</fullName>
    </submittedName>
</protein>